<dbReference type="InterPro" id="IPR051799">
    <property type="entry name" value="NADH_flavin_oxidoreductase"/>
</dbReference>
<gene>
    <name evidence="4" type="ORF">DCCM_0257</name>
</gene>
<dbReference type="Pfam" id="PF00724">
    <property type="entry name" value="Oxidored_FMN"/>
    <property type="match status" value="1"/>
</dbReference>
<accession>A0A2L2XCW5</accession>
<proteinExistence type="predicted"/>
<dbReference type="Gene3D" id="3.20.20.70">
    <property type="entry name" value="Aldolase class I"/>
    <property type="match status" value="1"/>
</dbReference>
<reference evidence="5" key="1">
    <citation type="submission" date="2018-02" db="EMBL/GenBank/DDBJ databases">
        <title>Genome sequence of Desulfocucumis palustris strain NAW-5.</title>
        <authorList>
            <person name="Watanabe M."/>
            <person name="Kojima H."/>
            <person name="Fukui M."/>
        </authorList>
    </citation>
    <scope>NUCLEOTIDE SEQUENCE [LARGE SCALE GENOMIC DNA]</scope>
    <source>
        <strain evidence="5">NAW-5</strain>
    </source>
</reference>
<evidence type="ECO:0000256" key="2">
    <source>
        <dbReference type="ARBA" id="ARBA00023002"/>
    </source>
</evidence>
<dbReference type="InterPro" id="IPR001155">
    <property type="entry name" value="OxRdtase_FMN_N"/>
</dbReference>
<evidence type="ECO:0000259" key="3">
    <source>
        <dbReference type="Pfam" id="PF00724"/>
    </source>
</evidence>
<feature type="domain" description="NADH:flavin oxidoreductase/NADH oxidase N-terminal" evidence="3">
    <location>
        <begin position="5"/>
        <end position="323"/>
    </location>
</feature>
<dbReference type="InterPro" id="IPR013785">
    <property type="entry name" value="Aldolase_TIM"/>
</dbReference>
<dbReference type="GO" id="GO:0016491">
    <property type="term" value="F:oxidoreductase activity"/>
    <property type="evidence" value="ECO:0007669"/>
    <property type="project" value="UniProtKB-KW"/>
</dbReference>
<dbReference type="GO" id="GO:0010181">
    <property type="term" value="F:FMN binding"/>
    <property type="evidence" value="ECO:0007669"/>
    <property type="project" value="InterPro"/>
</dbReference>
<dbReference type="CDD" id="cd02803">
    <property type="entry name" value="OYE_like_FMN_family"/>
    <property type="match status" value="1"/>
</dbReference>
<dbReference type="EMBL" id="BFAV01000018">
    <property type="protein sequence ID" value="GBF32066.1"/>
    <property type="molecule type" value="Genomic_DNA"/>
</dbReference>
<evidence type="ECO:0000256" key="1">
    <source>
        <dbReference type="ARBA" id="ARBA00022630"/>
    </source>
</evidence>
<dbReference type="PANTHER" id="PTHR43656">
    <property type="entry name" value="BINDING OXIDOREDUCTASE, PUTATIVE (AFU_ORTHOLOGUE AFUA_2G08260)-RELATED"/>
    <property type="match status" value="1"/>
</dbReference>
<sequence length="356" mass="38427">MRKSFTLLKIKNMTVKNRILRSATMENMADPEGFVTGEILKLYSGLAGGGTGLIVTGACAVEKSGRVWDRQLSAWDDKYIKGLEQIAEVVRRYGSGCKCAVQLHHGGVSGYGYSYGAQGTRHALSDLTGEEIKGAIKAFGEAALRIKKSGFDAVAVHGAHGYLVSQFLSPVTNNRTDQWGGGLNNRIRFALEVCYAVREKTGEEMPLLWKINCDDYIEGGQGIEEYGEAARRLAEAGVDLVEISGGLKDQVKLRAGLKHQAGGGEAYFRHAVKPFKEALGEKPLAVTGGIRSLQVMEELLNEGADLVGISRPLIFEPDLPSRFLANSKQKTAGCVSCNKCLLGIAGGPLRCVEFNK</sequence>
<dbReference type="PANTHER" id="PTHR43656:SF2">
    <property type="entry name" value="BINDING OXIDOREDUCTASE, PUTATIVE (AFU_ORTHOLOGUE AFUA_2G08260)-RELATED"/>
    <property type="match status" value="1"/>
</dbReference>
<evidence type="ECO:0000313" key="4">
    <source>
        <dbReference type="EMBL" id="GBF32066.1"/>
    </source>
</evidence>
<dbReference type="AlphaFoldDB" id="A0A2L2XCW5"/>
<dbReference type="OrthoDB" id="9772736at2"/>
<keyword evidence="2" id="KW-0560">Oxidoreductase</keyword>
<organism evidence="4 5">
    <name type="scientific">Desulfocucumis palustris</name>
    <dbReference type="NCBI Taxonomy" id="1898651"/>
    <lineage>
        <taxon>Bacteria</taxon>
        <taxon>Bacillati</taxon>
        <taxon>Bacillota</taxon>
        <taxon>Clostridia</taxon>
        <taxon>Eubacteriales</taxon>
        <taxon>Desulfocucumaceae</taxon>
        <taxon>Desulfocucumis</taxon>
    </lineage>
</organism>
<keyword evidence="1" id="KW-0285">Flavoprotein</keyword>
<comment type="caution">
    <text evidence="4">The sequence shown here is derived from an EMBL/GenBank/DDBJ whole genome shotgun (WGS) entry which is preliminary data.</text>
</comment>
<name>A0A2L2XCW5_9FIRM</name>
<dbReference type="SUPFAM" id="SSF51395">
    <property type="entry name" value="FMN-linked oxidoreductases"/>
    <property type="match status" value="1"/>
</dbReference>
<dbReference type="Proteomes" id="UP000239549">
    <property type="component" value="Unassembled WGS sequence"/>
</dbReference>
<protein>
    <submittedName>
        <fullName evidence="4">2,4-dienoyl-CoA reductase [NADPH]</fullName>
    </submittedName>
</protein>
<evidence type="ECO:0000313" key="5">
    <source>
        <dbReference type="Proteomes" id="UP000239549"/>
    </source>
</evidence>
<dbReference type="RefSeq" id="WP_104370646.1">
    <property type="nucleotide sequence ID" value="NZ_BFAV01000018.1"/>
</dbReference>
<keyword evidence="5" id="KW-1185">Reference proteome</keyword>